<dbReference type="Pfam" id="PF00582">
    <property type="entry name" value="Usp"/>
    <property type="match status" value="2"/>
</dbReference>
<comment type="similarity">
    <text evidence="1">Belongs to the universal stress protein A family.</text>
</comment>
<keyword evidence="4" id="KW-1185">Reference proteome</keyword>
<protein>
    <submittedName>
        <fullName evidence="3">Universal stress protein</fullName>
    </submittedName>
</protein>
<name>A0ABN2XRG2_9ACTN</name>
<evidence type="ECO:0000313" key="3">
    <source>
        <dbReference type="EMBL" id="GAA2115767.1"/>
    </source>
</evidence>
<dbReference type="InterPro" id="IPR014729">
    <property type="entry name" value="Rossmann-like_a/b/a_fold"/>
</dbReference>
<reference evidence="3 4" key="1">
    <citation type="journal article" date="2019" name="Int. J. Syst. Evol. Microbiol.">
        <title>The Global Catalogue of Microorganisms (GCM) 10K type strain sequencing project: providing services to taxonomists for standard genome sequencing and annotation.</title>
        <authorList>
            <consortium name="The Broad Institute Genomics Platform"/>
            <consortium name="The Broad Institute Genome Sequencing Center for Infectious Disease"/>
            <person name="Wu L."/>
            <person name="Ma J."/>
        </authorList>
    </citation>
    <scope>NUCLEOTIDE SEQUENCE [LARGE SCALE GENOMIC DNA]</scope>
    <source>
        <strain evidence="3 4">JCM 15481</strain>
    </source>
</reference>
<dbReference type="PRINTS" id="PR01438">
    <property type="entry name" value="UNVRSLSTRESS"/>
</dbReference>
<evidence type="ECO:0000259" key="2">
    <source>
        <dbReference type="Pfam" id="PF00582"/>
    </source>
</evidence>
<dbReference type="InterPro" id="IPR006015">
    <property type="entry name" value="Universal_stress_UspA"/>
</dbReference>
<sequence>MATGRVVVGVDGSDASMAAVRWAAAEAASRRISLHLVHAEAPTGNQPVSPGGSVHEEWVRERIAAACRETAERYPEVGITGGATTETAVKALLDASQEGELLVLGSRGLGAVSGFFTGSVSLPVVAHATGPTVLVRQDWHPAAADRDLPVVVGVDLAHRFEPVLEFACESAHRAGARLRVVHMWRSSSVYAYPSPLPDQKVGADRKDIAREKLDAALGVWQARYPDVAMERALLDTGVAPSLLEEGAGARLLVVGRRMHKRLRFPILIGPVTHALMHHATVPVAVVPHE</sequence>
<evidence type="ECO:0000313" key="4">
    <source>
        <dbReference type="Proteomes" id="UP001500443"/>
    </source>
</evidence>
<comment type="caution">
    <text evidence="3">The sequence shown here is derived from an EMBL/GenBank/DDBJ whole genome shotgun (WGS) entry which is preliminary data.</text>
</comment>
<feature type="domain" description="UspA" evidence="2">
    <location>
        <begin position="150"/>
        <end position="287"/>
    </location>
</feature>
<dbReference type="PANTHER" id="PTHR46553:SF3">
    <property type="entry name" value="ADENINE NUCLEOTIDE ALPHA HYDROLASES-LIKE SUPERFAMILY PROTEIN"/>
    <property type="match status" value="1"/>
</dbReference>
<dbReference type="Proteomes" id="UP001500443">
    <property type="component" value="Unassembled WGS sequence"/>
</dbReference>
<dbReference type="InterPro" id="IPR006016">
    <property type="entry name" value="UspA"/>
</dbReference>
<dbReference type="RefSeq" id="WP_344289079.1">
    <property type="nucleotide sequence ID" value="NZ_BAAAPF010000028.1"/>
</dbReference>
<dbReference type="PANTHER" id="PTHR46553">
    <property type="entry name" value="ADENINE NUCLEOTIDE ALPHA HYDROLASES-LIKE SUPERFAMILY PROTEIN"/>
    <property type="match status" value="1"/>
</dbReference>
<feature type="domain" description="UspA" evidence="2">
    <location>
        <begin position="5"/>
        <end position="136"/>
    </location>
</feature>
<proteinExistence type="inferred from homology"/>
<organism evidence="3 4">
    <name type="scientific">Streptomyces synnematoformans</name>
    <dbReference type="NCBI Taxonomy" id="415721"/>
    <lineage>
        <taxon>Bacteria</taxon>
        <taxon>Bacillati</taxon>
        <taxon>Actinomycetota</taxon>
        <taxon>Actinomycetes</taxon>
        <taxon>Kitasatosporales</taxon>
        <taxon>Streptomycetaceae</taxon>
        <taxon>Streptomyces</taxon>
    </lineage>
</organism>
<dbReference type="Gene3D" id="3.40.50.620">
    <property type="entry name" value="HUPs"/>
    <property type="match status" value="2"/>
</dbReference>
<gene>
    <name evidence="3" type="ORF">GCM10009802_15880</name>
</gene>
<dbReference type="SUPFAM" id="SSF52402">
    <property type="entry name" value="Adenine nucleotide alpha hydrolases-like"/>
    <property type="match status" value="2"/>
</dbReference>
<evidence type="ECO:0000256" key="1">
    <source>
        <dbReference type="ARBA" id="ARBA00008791"/>
    </source>
</evidence>
<dbReference type="EMBL" id="BAAAPF010000028">
    <property type="protein sequence ID" value="GAA2115767.1"/>
    <property type="molecule type" value="Genomic_DNA"/>
</dbReference>
<accession>A0ABN2XRG2</accession>